<keyword evidence="2" id="KW-1185">Reference proteome</keyword>
<dbReference type="EMBL" id="JASCZI010212442">
    <property type="protein sequence ID" value="MED6199471.1"/>
    <property type="molecule type" value="Genomic_DNA"/>
</dbReference>
<evidence type="ECO:0000313" key="1">
    <source>
        <dbReference type="EMBL" id="MED6199471.1"/>
    </source>
</evidence>
<accession>A0ABU6XNK5</accession>
<proteinExistence type="predicted"/>
<evidence type="ECO:0000313" key="2">
    <source>
        <dbReference type="Proteomes" id="UP001341840"/>
    </source>
</evidence>
<name>A0ABU6XNK5_9FABA</name>
<sequence length="136" mass="15268">MGLKRVCVEWGSIPSIYRPPFDLKFSFDLHFVCFPCTCAFASSSCASAQRRREKSDSIKLEEELPMTEVMFAILGEWWIDKATATWSNLRKGLILVSVVMEGSYQQSNDVAYEPAEDVLSSDTCVNGGEKGFEYGE</sequence>
<dbReference type="Proteomes" id="UP001341840">
    <property type="component" value="Unassembled WGS sequence"/>
</dbReference>
<gene>
    <name evidence="1" type="ORF">PIB30_076231</name>
</gene>
<comment type="caution">
    <text evidence="1">The sequence shown here is derived from an EMBL/GenBank/DDBJ whole genome shotgun (WGS) entry which is preliminary data.</text>
</comment>
<organism evidence="1 2">
    <name type="scientific">Stylosanthes scabra</name>
    <dbReference type="NCBI Taxonomy" id="79078"/>
    <lineage>
        <taxon>Eukaryota</taxon>
        <taxon>Viridiplantae</taxon>
        <taxon>Streptophyta</taxon>
        <taxon>Embryophyta</taxon>
        <taxon>Tracheophyta</taxon>
        <taxon>Spermatophyta</taxon>
        <taxon>Magnoliopsida</taxon>
        <taxon>eudicotyledons</taxon>
        <taxon>Gunneridae</taxon>
        <taxon>Pentapetalae</taxon>
        <taxon>rosids</taxon>
        <taxon>fabids</taxon>
        <taxon>Fabales</taxon>
        <taxon>Fabaceae</taxon>
        <taxon>Papilionoideae</taxon>
        <taxon>50 kb inversion clade</taxon>
        <taxon>dalbergioids sensu lato</taxon>
        <taxon>Dalbergieae</taxon>
        <taxon>Pterocarpus clade</taxon>
        <taxon>Stylosanthes</taxon>
    </lineage>
</organism>
<reference evidence="1 2" key="1">
    <citation type="journal article" date="2023" name="Plants (Basel)">
        <title>Bridging the Gap: Combining Genomics and Transcriptomics Approaches to Understand Stylosanthes scabra, an Orphan Legume from the Brazilian Caatinga.</title>
        <authorList>
            <person name="Ferreira-Neto J.R.C."/>
            <person name="da Silva M.D."/>
            <person name="Binneck E."/>
            <person name="de Melo N.F."/>
            <person name="da Silva R.H."/>
            <person name="de Melo A.L.T.M."/>
            <person name="Pandolfi V."/>
            <person name="Bustamante F.O."/>
            <person name="Brasileiro-Vidal A.C."/>
            <person name="Benko-Iseppon A.M."/>
        </authorList>
    </citation>
    <scope>NUCLEOTIDE SEQUENCE [LARGE SCALE GENOMIC DNA]</scope>
    <source>
        <tissue evidence="1">Leaves</tissue>
    </source>
</reference>
<protein>
    <submittedName>
        <fullName evidence="1">Uncharacterized protein</fullName>
    </submittedName>
</protein>